<dbReference type="InterPro" id="IPR000772">
    <property type="entry name" value="Ricin_B_lectin"/>
</dbReference>
<sequence length="428" mass="46584">MPQSSPSHARAPRLARTRAKVALILTINASRTDLGDEGYQLTVNANGAQVVAANRSGLLWGARTIEKAVRTGQGTVPAGSITDIPRFADRGATLCACGTHITPDWITRQIDRMPDLKMNYLSLELRIKSDKYPVAQQFPFDRIDEYMEAFGSTEWHMGADEFIFKQGPGDVKTYLAQIRSHYGAQMFWNTKTPKTDGNAEAFKARIKALGEPSTYVDPTRETLAPGQYTIALSDGRALSVSGGTPTAGTASDNWELAATPDGYYQICSVNANRCLAVYSEETPNSETHVSTTPGHPVTAYACADMSQEFTPTFQGDYATRNPQKWVAETAGDGFRLRNAMTNQYLSVIDSGYLSRRPNGGEKTVASEGLIGVCGPRIKAEAAAADSVETRWERGKESMATDGDPATYWHSQYIDANKAKLPGADNARK</sequence>
<keyword evidence="6" id="KW-1185">Reference proteome</keyword>
<dbReference type="InterPro" id="IPR015882">
    <property type="entry name" value="HEX_bac_N"/>
</dbReference>
<evidence type="ECO:0000313" key="5">
    <source>
        <dbReference type="EMBL" id="EDN79986.1"/>
    </source>
</evidence>
<dbReference type="CDD" id="cd23386">
    <property type="entry name" value="beta-trefoil_Ricin_LNBase"/>
    <property type="match status" value="1"/>
</dbReference>
<dbReference type="Gene3D" id="3.30.379.10">
    <property type="entry name" value="Chitobiase/beta-hexosaminidase domain 2-like"/>
    <property type="match status" value="1"/>
</dbReference>
<protein>
    <submittedName>
        <fullName evidence="5">Uncharacterized protein</fullName>
    </submittedName>
</protein>
<dbReference type="AlphaFoldDB" id="A7B9W2"/>
<dbReference type="GO" id="GO:0016798">
    <property type="term" value="F:hydrolase activity, acting on glycosyl bonds"/>
    <property type="evidence" value="ECO:0007669"/>
    <property type="project" value="UniProtKB-KW"/>
</dbReference>
<reference evidence="5" key="1">
    <citation type="submission" date="2007-04" db="EMBL/GenBank/DDBJ databases">
        <authorList>
            <person name="Fulton L."/>
            <person name="Clifton S."/>
            <person name="Fulton B."/>
            <person name="Xu J."/>
            <person name="Minx P."/>
            <person name="Pepin K.H."/>
            <person name="Johnson M."/>
            <person name="Thiruvilangam P."/>
            <person name="Bhonagiri V."/>
            <person name="Nash W.E."/>
            <person name="Mardis E.R."/>
            <person name="Wilson R.K."/>
        </authorList>
    </citation>
    <scope>NUCLEOTIDE SEQUENCE [LARGE SCALE GENOMIC DNA]</scope>
    <source>
        <strain evidence="5">ATCC 17982</strain>
    </source>
</reference>
<organism evidence="5 6">
    <name type="scientific">Schaalia dentiphila ATCC 17982</name>
    <dbReference type="NCBI Taxonomy" id="411466"/>
    <lineage>
        <taxon>Bacteria</taxon>
        <taxon>Bacillati</taxon>
        <taxon>Actinomycetota</taxon>
        <taxon>Actinomycetes</taxon>
        <taxon>Actinomycetales</taxon>
        <taxon>Actinomycetaceae</taxon>
        <taxon>Schaalia</taxon>
        <taxon>Schaalia dentiphila</taxon>
    </lineage>
</organism>
<name>A7B9W2_9ACTO</name>
<evidence type="ECO:0000259" key="3">
    <source>
        <dbReference type="Pfam" id="PF02838"/>
    </source>
</evidence>
<dbReference type="InterPro" id="IPR029018">
    <property type="entry name" value="Hex-like_dom2"/>
</dbReference>
<evidence type="ECO:0000256" key="1">
    <source>
        <dbReference type="ARBA" id="ARBA00022801"/>
    </source>
</evidence>
<keyword evidence="1" id="KW-0378">Hydrolase</keyword>
<evidence type="ECO:0000259" key="4">
    <source>
        <dbReference type="Pfam" id="PF14200"/>
    </source>
</evidence>
<dbReference type="GO" id="GO:0005975">
    <property type="term" value="P:carbohydrate metabolic process"/>
    <property type="evidence" value="ECO:0007669"/>
    <property type="project" value="UniProtKB-ARBA"/>
</dbReference>
<dbReference type="EMBL" id="AAYI02000004">
    <property type="protein sequence ID" value="EDN79986.1"/>
    <property type="molecule type" value="Genomic_DNA"/>
</dbReference>
<dbReference type="InterPro" id="IPR017853">
    <property type="entry name" value="GH"/>
</dbReference>
<dbReference type="InterPro" id="IPR035992">
    <property type="entry name" value="Ricin_B-like_lectins"/>
</dbReference>
<evidence type="ECO:0000256" key="2">
    <source>
        <dbReference type="ARBA" id="ARBA00023295"/>
    </source>
</evidence>
<dbReference type="RefSeq" id="WP_003790767.1">
    <property type="nucleotide sequence ID" value="NZ_DS264586.1"/>
</dbReference>
<gene>
    <name evidence="5" type="ORF">ACTODO_00418</name>
</gene>
<proteinExistence type="predicted"/>
<accession>A7B9W2</accession>
<dbReference type="Proteomes" id="UP000003553">
    <property type="component" value="Unassembled WGS sequence"/>
</dbReference>
<dbReference type="eggNOG" id="COG3525">
    <property type="taxonomic scope" value="Bacteria"/>
</dbReference>
<dbReference type="SUPFAM" id="SSF50370">
    <property type="entry name" value="Ricin B-like lectins"/>
    <property type="match status" value="1"/>
</dbReference>
<dbReference type="PROSITE" id="PS50231">
    <property type="entry name" value="RICIN_B_LECTIN"/>
    <property type="match status" value="1"/>
</dbReference>
<dbReference type="SUPFAM" id="SSF55545">
    <property type="entry name" value="beta-N-acetylhexosaminidase-like domain"/>
    <property type="match status" value="1"/>
</dbReference>
<dbReference type="Gene3D" id="2.80.10.50">
    <property type="match status" value="1"/>
</dbReference>
<dbReference type="SUPFAM" id="SSF51445">
    <property type="entry name" value="(Trans)glycosidases"/>
    <property type="match status" value="1"/>
</dbReference>
<dbReference type="Gene3D" id="3.20.20.80">
    <property type="entry name" value="Glycosidases"/>
    <property type="match status" value="1"/>
</dbReference>
<feature type="domain" description="Ricin B lectin" evidence="4">
    <location>
        <begin position="225"/>
        <end position="290"/>
    </location>
</feature>
<feature type="domain" description="Beta-hexosaminidase bacterial type N-terminal" evidence="3">
    <location>
        <begin position="17"/>
        <end position="83"/>
    </location>
</feature>
<dbReference type="HOGENOM" id="CLU_640356_0_0_11"/>
<reference evidence="5" key="2">
    <citation type="submission" date="2015-05" db="EMBL/GenBank/DDBJ databases">
        <title>Draft genome sequence of Actinomyces odontolyticus (ATCC 17982).</title>
        <authorList>
            <person name="Sudarsanam P."/>
            <person name="Ley R."/>
            <person name="Guruge J."/>
            <person name="Turnbaugh P.J."/>
            <person name="Mahowald M."/>
            <person name="Liep D."/>
            <person name="Gordon J."/>
        </authorList>
    </citation>
    <scope>NUCLEOTIDE SEQUENCE</scope>
    <source>
        <strain evidence="5">ATCC 17982</strain>
    </source>
</reference>
<keyword evidence="2" id="KW-0326">Glycosidase</keyword>
<comment type="caution">
    <text evidence="5">The sequence shown here is derived from an EMBL/GenBank/DDBJ whole genome shotgun (WGS) entry which is preliminary data.</text>
</comment>
<dbReference type="Pfam" id="PF14200">
    <property type="entry name" value="RicinB_lectin_2"/>
    <property type="match status" value="1"/>
</dbReference>
<evidence type="ECO:0000313" key="6">
    <source>
        <dbReference type="Proteomes" id="UP000003553"/>
    </source>
</evidence>
<dbReference type="Pfam" id="PF02838">
    <property type="entry name" value="Glyco_hydro_20b"/>
    <property type="match status" value="1"/>
</dbReference>